<dbReference type="EMBL" id="LAZR01066045">
    <property type="protein sequence ID" value="KKK54335.1"/>
    <property type="molecule type" value="Genomic_DNA"/>
</dbReference>
<gene>
    <name evidence="1" type="ORF">LCGC14_3085760</name>
</gene>
<sequence>LTNEKGYIHALIISSEKEFLRNVLIKLNNESKLRTLNRITLVYPCDCGNSGSKRSCTCPEEEHRYARSEIRELSRRNDIVVSIENIVFDDIILVESLPSVSVNLLRSIYDTYSLTLDRLDKVIRVADAIWGKEQGDYRDALKEAVNLCISMEFNHASKYKGAGICQKI</sequence>
<proteinExistence type="predicted"/>
<dbReference type="AlphaFoldDB" id="A0A0F8X0J3"/>
<accession>A0A0F8X0J3</accession>
<evidence type="ECO:0000313" key="1">
    <source>
        <dbReference type="EMBL" id="KKK54335.1"/>
    </source>
</evidence>
<reference evidence="1" key="1">
    <citation type="journal article" date="2015" name="Nature">
        <title>Complex archaea that bridge the gap between prokaryotes and eukaryotes.</title>
        <authorList>
            <person name="Spang A."/>
            <person name="Saw J.H."/>
            <person name="Jorgensen S.L."/>
            <person name="Zaremba-Niedzwiedzka K."/>
            <person name="Martijn J."/>
            <person name="Lind A.E."/>
            <person name="van Eijk R."/>
            <person name="Schleper C."/>
            <person name="Guy L."/>
            <person name="Ettema T.J."/>
        </authorList>
    </citation>
    <scope>NUCLEOTIDE SEQUENCE</scope>
</reference>
<protein>
    <submittedName>
        <fullName evidence="1">Uncharacterized protein</fullName>
    </submittedName>
</protein>
<comment type="caution">
    <text evidence="1">The sequence shown here is derived from an EMBL/GenBank/DDBJ whole genome shotgun (WGS) entry which is preliminary data.</text>
</comment>
<feature type="non-terminal residue" evidence="1">
    <location>
        <position position="1"/>
    </location>
</feature>
<name>A0A0F8X0J3_9ZZZZ</name>
<organism evidence="1">
    <name type="scientific">marine sediment metagenome</name>
    <dbReference type="NCBI Taxonomy" id="412755"/>
    <lineage>
        <taxon>unclassified sequences</taxon>
        <taxon>metagenomes</taxon>
        <taxon>ecological metagenomes</taxon>
    </lineage>
</organism>